<feature type="domain" description="DUF5648" evidence="1">
    <location>
        <begin position="5"/>
        <end position="64"/>
    </location>
</feature>
<evidence type="ECO:0000313" key="2">
    <source>
        <dbReference type="EMBL" id="WAC02841.1"/>
    </source>
</evidence>
<dbReference type="AlphaFoldDB" id="A0A9E8SE64"/>
<dbReference type="Pfam" id="PF18885">
    <property type="entry name" value="DUF5648"/>
    <property type="match status" value="2"/>
</dbReference>
<evidence type="ECO:0000259" key="1">
    <source>
        <dbReference type="Pfam" id="PF18885"/>
    </source>
</evidence>
<evidence type="ECO:0000313" key="3">
    <source>
        <dbReference type="Proteomes" id="UP001164705"/>
    </source>
</evidence>
<organism evidence="2 3">
    <name type="scientific">Lacinutrix neustonica</name>
    <dbReference type="NCBI Taxonomy" id="2980107"/>
    <lineage>
        <taxon>Bacteria</taxon>
        <taxon>Pseudomonadati</taxon>
        <taxon>Bacteroidota</taxon>
        <taxon>Flavobacteriia</taxon>
        <taxon>Flavobacteriales</taxon>
        <taxon>Flavobacteriaceae</taxon>
        <taxon>Lacinutrix</taxon>
    </lineage>
</organism>
<proteinExistence type="predicted"/>
<keyword evidence="3" id="KW-1185">Reference proteome</keyword>
<feature type="domain" description="DUF5648" evidence="1">
    <location>
        <begin position="109"/>
        <end position="165"/>
    </location>
</feature>
<name>A0A9E8SE64_9FLAO</name>
<dbReference type="EMBL" id="CP113088">
    <property type="protein sequence ID" value="WAC02841.1"/>
    <property type="molecule type" value="Genomic_DNA"/>
</dbReference>
<reference evidence="2" key="1">
    <citation type="submission" date="2022-11" db="EMBL/GenBank/DDBJ databases">
        <title>Lacinutrix neustonica HL-RS19T sp. nov., isolated from the surface microlayer sample of brackish Lake Shihwa.</title>
        <authorList>
            <person name="Choi J.Y."/>
            <person name="Hwang C.Y."/>
        </authorList>
    </citation>
    <scope>NUCLEOTIDE SEQUENCE</scope>
    <source>
        <strain evidence="2">HL-RS19</strain>
    </source>
</reference>
<accession>A0A9E8SE64</accession>
<protein>
    <recommendedName>
        <fullName evidence="1">DUF5648 domain-containing protein</fullName>
    </recommendedName>
</protein>
<gene>
    <name evidence="2" type="ORF">N7U66_04185</name>
</gene>
<dbReference type="Proteomes" id="UP001164705">
    <property type="component" value="Chromosome"/>
</dbReference>
<sequence length="166" mass="18211">MSANIYQFYRNGDHFYTNSFDEGVNAQYAYERTLGTVATSGPTYQAITRWYNLGNGDRVITTGVSGHPAIAGSILNIYVNEYGQLISLPSDSSGNISGTNVPVTQASSNGTWRYEGILGYTTGNSNSLPVHTYYNHNLKDHIYLTDFNILGNGGNGYVYEGIAFYI</sequence>
<dbReference type="InterPro" id="IPR043708">
    <property type="entry name" value="DUF5648"/>
</dbReference>
<dbReference type="RefSeq" id="WP_267677441.1">
    <property type="nucleotide sequence ID" value="NZ_CP113088.1"/>
</dbReference>
<dbReference type="KEGG" id="lnu:N7U66_04185"/>